<dbReference type="Pfam" id="PF25438">
    <property type="entry name" value="DUF7896"/>
    <property type="match status" value="1"/>
</dbReference>
<dbReference type="PANTHER" id="PTHR42031">
    <property type="entry name" value="KEY LIME PATHOGENICITY PROTEIN"/>
    <property type="match status" value="1"/>
</dbReference>
<feature type="region of interest" description="Disordered" evidence="1">
    <location>
        <begin position="492"/>
        <end position="518"/>
    </location>
</feature>
<feature type="region of interest" description="Disordered" evidence="1">
    <location>
        <begin position="49"/>
        <end position="140"/>
    </location>
</feature>
<comment type="caution">
    <text evidence="3">The sequence shown here is derived from an EMBL/GenBank/DDBJ whole genome shotgun (WGS) entry which is preliminary data.</text>
</comment>
<dbReference type="AlphaFoldDB" id="A0A370U045"/>
<evidence type="ECO:0000313" key="3">
    <source>
        <dbReference type="EMBL" id="RDL41141.1"/>
    </source>
</evidence>
<feature type="region of interest" description="Disordered" evidence="1">
    <location>
        <begin position="537"/>
        <end position="558"/>
    </location>
</feature>
<dbReference type="EMBL" id="NPIC01000001">
    <property type="protein sequence ID" value="RDL41141.1"/>
    <property type="molecule type" value="Genomic_DNA"/>
</dbReference>
<keyword evidence="4" id="KW-1185">Reference proteome</keyword>
<sequence length="664" mass="72449">MPMDLRLNTTLDADQRLQQLLARKAEIDAQNAHIQAEIAALFPPSAPSYQLPRSPINKHRHRRGVNVSRSMSSSGATMARQHSDLSGAPPPRSRTLSQRSAPAPSMARTNSRGASSASSGNLGFTQSAAMPPPFPAESQESLAMETWMKDQSMNTYAFSHQTSGPLRSISQRGHTLEQVEELDVGEDPSEFISRTVGTPTHAFNEYSTSSPALLNSSHLSAGSFYGATPTTPTTDTLTIATTLQSSMSQQSHEPVLDSFQMMKVNSNASYFTDINSPDHHMFDHVNASFTTFQTPRSSSEEQKHLLAGLGGASHDSQFSHSFPSADALVSPSFGAKMEKSQSSESTSSASSSRSKQRLLATVAAARPLKPRGGDDENDMSRTSSSRATNRLESEDGSQDKVAISKPTYQRPRHDRVFCKQCESHPDGFRGEHELRRHQDREHKPMVKKWVCIEPTTSGHPKPVVPLSKCKACCQQKKYGAYYNAAAHLRRTHFKPKAKGRSKTAKGSGGEKRAGKGGGDLPVMAELKFWMKEVEEQATEYPRTASQEDVDDSDDEPLQNDFDDQVLISEQTSGGNNFDESFLTHTSPIPSIYAATGNDAFVSNDLASEQGSFANSSMYGHDSFSHFSPSFSNDAMAFFDSSLPQAFDDQASAGLDFASVNFSFQ</sequence>
<feature type="compositionally biased region" description="Low complexity" evidence="1">
    <location>
        <begin position="108"/>
        <end position="121"/>
    </location>
</feature>
<dbReference type="Proteomes" id="UP000254866">
    <property type="component" value="Unassembled WGS sequence"/>
</dbReference>
<name>A0A370U045_9HELO</name>
<dbReference type="GeneID" id="43593969"/>
<dbReference type="InterPro" id="IPR057218">
    <property type="entry name" value="DUF7896"/>
</dbReference>
<feature type="compositionally biased region" description="Polar residues" evidence="1">
    <location>
        <begin position="380"/>
        <end position="390"/>
    </location>
</feature>
<feature type="compositionally biased region" description="Acidic residues" evidence="1">
    <location>
        <begin position="547"/>
        <end position="558"/>
    </location>
</feature>
<organism evidence="3 4">
    <name type="scientific">Venustampulla echinocandica</name>
    <dbReference type="NCBI Taxonomy" id="2656787"/>
    <lineage>
        <taxon>Eukaryota</taxon>
        <taxon>Fungi</taxon>
        <taxon>Dikarya</taxon>
        <taxon>Ascomycota</taxon>
        <taxon>Pezizomycotina</taxon>
        <taxon>Leotiomycetes</taxon>
        <taxon>Helotiales</taxon>
        <taxon>Pleuroascaceae</taxon>
        <taxon>Venustampulla</taxon>
    </lineage>
</organism>
<feature type="compositionally biased region" description="Polar residues" evidence="1">
    <location>
        <begin position="67"/>
        <end position="76"/>
    </location>
</feature>
<dbReference type="OrthoDB" id="5377599at2759"/>
<reference evidence="3 4" key="1">
    <citation type="journal article" date="2018" name="IMA Fungus">
        <title>IMA Genome-F 9: Draft genome sequence of Annulohypoxylon stygium, Aspergillus mulundensis, Berkeleyomyces basicola (syn. Thielaviopsis basicola), Ceratocystis smalleyi, two Cercospora beticola strains, Coleophoma cylindrospora, Fusarium fracticaudum, Phialophora cf. hyalina, and Morchella septimelata.</title>
        <authorList>
            <person name="Wingfield B.D."/>
            <person name="Bills G.F."/>
            <person name="Dong Y."/>
            <person name="Huang W."/>
            <person name="Nel W.J."/>
            <person name="Swalarsk-Parry B.S."/>
            <person name="Vaghefi N."/>
            <person name="Wilken P.M."/>
            <person name="An Z."/>
            <person name="de Beer Z.W."/>
            <person name="De Vos L."/>
            <person name="Chen L."/>
            <person name="Duong T.A."/>
            <person name="Gao Y."/>
            <person name="Hammerbacher A."/>
            <person name="Kikkert J.R."/>
            <person name="Li Y."/>
            <person name="Li H."/>
            <person name="Li K."/>
            <person name="Li Q."/>
            <person name="Liu X."/>
            <person name="Ma X."/>
            <person name="Naidoo K."/>
            <person name="Pethybridge S.J."/>
            <person name="Sun J."/>
            <person name="Steenkamp E.T."/>
            <person name="van der Nest M.A."/>
            <person name="van Wyk S."/>
            <person name="Wingfield M.J."/>
            <person name="Xiong C."/>
            <person name="Yue Q."/>
            <person name="Zhang X."/>
        </authorList>
    </citation>
    <scope>NUCLEOTIDE SEQUENCE [LARGE SCALE GENOMIC DNA]</scope>
    <source>
        <strain evidence="3 4">BP 5553</strain>
    </source>
</reference>
<dbReference type="RefSeq" id="XP_031873797.1">
    <property type="nucleotide sequence ID" value="XM_032009743.1"/>
</dbReference>
<gene>
    <name evidence="3" type="ORF">BP5553_01120</name>
</gene>
<evidence type="ECO:0000256" key="1">
    <source>
        <dbReference type="SAM" id="MobiDB-lite"/>
    </source>
</evidence>
<dbReference type="STRING" id="2656787.A0A370U045"/>
<evidence type="ECO:0000313" key="4">
    <source>
        <dbReference type="Proteomes" id="UP000254866"/>
    </source>
</evidence>
<dbReference type="PANTHER" id="PTHR42031:SF1">
    <property type="entry name" value="KEY LIME PATHOGENICITY PROTEIN"/>
    <property type="match status" value="1"/>
</dbReference>
<feature type="compositionally biased region" description="Low complexity" evidence="1">
    <location>
        <begin position="342"/>
        <end position="360"/>
    </location>
</feature>
<protein>
    <recommendedName>
        <fullName evidence="2">DUF7896 domain-containing protein</fullName>
    </recommendedName>
</protein>
<proteinExistence type="predicted"/>
<feature type="region of interest" description="Disordered" evidence="1">
    <location>
        <begin position="334"/>
        <end position="409"/>
    </location>
</feature>
<feature type="compositionally biased region" description="Basic residues" evidence="1">
    <location>
        <begin position="492"/>
        <end position="503"/>
    </location>
</feature>
<accession>A0A370U045</accession>
<evidence type="ECO:0000259" key="2">
    <source>
        <dbReference type="Pfam" id="PF25438"/>
    </source>
</evidence>
<feature type="domain" description="DUF7896" evidence="2">
    <location>
        <begin position="445"/>
        <end position="533"/>
    </location>
</feature>